<keyword evidence="4" id="KW-0804">Transcription</keyword>
<name>A0A1E5L2W6_9FIRM</name>
<dbReference type="SUPFAM" id="SSF53850">
    <property type="entry name" value="Periplasmic binding protein-like II"/>
    <property type="match status" value="1"/>
</dbReference>
<dbReference type="RefSeq" id="WP_069703116.1">
    <property type="nucleotide sequence ID" value="NZ_MJAT01000038.1"/>
</dbReference>
<dbReference type="PROSITE" id="PS50931">
    <property type="entry name" value="HTH_LYSR"/>
    <property type="match status" value="1"/>
</dbReference>
<dbReference type="GO" id="GO:0003700">
    <property type="term" value="F:DNA-binding transcription factor activity"/>
    <property type="evidence" value="ECO:0007669"/>
    <property type="project" value="InterPro"/>
</dbReference>
<dbReference type="Gene3D" id="1.10.10.10">
    <property type="entry name" value="Winged helix-like DNA-binding domain superfamily/Winged helix DNA-binding domain"/>
    <property type="match status" value="1"/>
</dbReference>
<dbReference type="AlphaFoldDB" id="A0A1E5L2W6"/>
<dbReference type="InterPro" id="IPR005119">
    <property type="entry name" value="LysR_subst-bd"/>
</dbReference>
<dbReference type="Pfam" id="PF00126">
    <property type="entry name" value="HTH_1"/>
    <property type="match status" value="1"/>
</dbReference>
<dbReference type="Pfam" id="PF03466">
    <property type="entry name" value="LysR_substrate"/>
    <property type="match status" value="1"/>
</dbReference>
<keyword evidence="7" id="KW-1185">Reference proteome</keyword>
<keyword evidence="2" id="KW-0805">Transcription regulation</keyword>
<dbReference type="PANTHER" id="PTHR30126">
    <property type="entry name" value="HTH-TYPE TRANSCRIPTIONAL REGULATOR"/>
    <property type="match status" value="1"/>
</dbReference>
<gene>
    <name evidence="6" type="ORF">BHU72_09290</name>
</gene>
<keyword evidence="3" id="KW-0238">DNA-binding</keyword>
<dbReference type="STRING" id="1390249.BHU72_09290"/>
<dbReference type="GO" id="GO:0000976">
    <property type="term" value="F:transcription cis-regulatory region binding"/>
    <property type="evidence" value="ECO:0007669"/>
    <property type="project" value="TreeGrafter"/>
</dbReference>
<dbReference type="FunFam" id="1.10.10.10:FF:000001">
    <property type="entry name" value="LysR family transcriptional regulator"/>
    <property type="match status" value="1"/>
</dbReference>
<dbReference type="InterPro" id="IPR036388">
    <property type="entry name" value="WH-like_DNA-bd_sf"/>
</dbReference>
<feature type="domain" description="HTH lysR-type" evidence="5">
    <location>
        <begin position="1"/>
        <end position="58"/>
    </location>
</feature>
<evidence type="ECO:0000256" key="2">
    <source>
        <dbReference type="ARBA" id="ARBA00023015"/>
    </source>
</evidence>
<dbReference type="SUPFAM" id="SSF46785">
    <property type="entry name" value="Winged helix' DNA-binding domain"/>
    <property type="match status" value="1"/>
</dbReference>
<evidence type="ECO:0000256" key="4">
    <source>
        <dbReference type="ARBA" id="ARBA00023163"/>
    </source>
</evidence>
<organism evidence="6 7">
    <name type="scientific">Desulfuribacillus stibiiarsenatis</name>
    <dbReference type="NCBI Taxonomy" id="1390249"/>
    <lineage>
        <taxon>Bacteria</taxon>
        <taxon>Bacillati</taxon>
        <taxon>Bacillota</taxon>
        <taxon>Desulfuribacillia</taxon>
        <taxon>Desulfuribacillales</taxon>
        <taxon>Desulfuribacillaceae</taxon>
        <taxon>Desulfuribacillus</taxon>
    </lineage>
</organism>
<dbReference type="PRINTS" id="PR00039">
    <property type="entry name" value="HTHLYSR"/>
</dbReference>
<reference evidence="6 7" key="1">
    <citation type="submission" date="2016-09" db="EMBL/GenBank/DDBJ databases">
        <title>Desulfuribacillus arsenicus sp. nov., an obligately anaerobic, dissimilatory arsenic- and antimonate-reducing bacterium isolated from anoxic sediments.</title>
        <authorList>
            <person name="Abin C.A."/>
            <person name="Hollibaugh J.T."/>
        </authorList>
    </citation>
    <scope>NUCLEOTIDE SEQUENCE [LARGE SCALE GENOMIC DNA]</scope>
    <source>
        <strain evidence="6 7">MLFW-2</strain>
    </source>
</reference>
<dbReference type="OrthoDB" id="9803735at2"/>
<dbReference type="InterPro" id="IPR036390">
    <property type="entry name" value="WH_DNA-bd_sf"/>
</dbReference>
<dbReference type="Gene3D" id="3.40.190.290">
    <property type="match status" value="1"/>
</dbReference>
<evidence type="ECO:0000259" key="5">
    <source>
        <dbReference type="PROSITE" id="PS50931"/>
    </source>
</evidence>
<evidence type="ECO:0000313" key="7">
    <source>
        <dbReference type="Proteomes" id="UP000095255"/>
    </source>
</evidence>
<evidence type="ECO:0000256" key="1">
    <source>
        <dbReference type="ARBA" id="ARBA00009437"/>
    </source>
</evidence>
<dbReference type="InterPro" id="IPR000847">
    <property type="entry name" value="LysR_HTH_N"/>
</dbReference>
<dbReference type="EMBL" id="MJAT01000038">
    <property type="protein sequence ID" value="OEH84403.1"/>
    <property type="molecule type" value="Genomic_DNA"/>
</dbReference>
<dbReference type="PANTHER" id="PTHR30126:SF40">
    <property type="entry name" value="HTH-TYPE TRANSCRIPTIONAL REGULATOR GLTR"/>
    <property type="match status" value="1"/>
</dbReference>
<accession>A0A1E5L2W6</accession>
<proteinExistence type="inferred from homology"/>
<comment type="similarity">
    <text evidence="1">Belongs to the LysR transcriptional regulatory family.</text>
</comment>
<sequence length="377" mass="42617">MRFDQLKIFKEAADLQSFSKAGKKLHLTQPGVSSQINSLEKTIGIPLFDRHTHGVSLTEIGQIVYNFSVDVFDLHKKMEQQIDAIISSSDVKKITIGSTHILGTYYLPLDILDFEKKYPHITVELKVMDDHEVLTALKEKKIDIAFIEGPVQDDTVDLHLLAFDELVLVASKNDPVLDATALSNLDFKKGQLLMLEKSFGISKTLLEGLEQHTIDLHTCSNVKSNLSNIHSLKIAINAIGAFSFLPRITVQNEIRFGILEEFPMPQMQLFIPYWAATLKESHIPIIGTRFIQFFSLNQNHDLIKDIQTKIPCWELTNCSIKYGGSECEVYKNQCFPCWTVKGTPCKGPSGLDTGRCHNCEVYLKHGENRPILITQFR</sequence>
<comment type="caution">
    <text evidence="6">The sequence shown here is derived from an EMBL/GenBank/DDBJ whole genome shotgun (WGS) entry which is preliminary data.</text>
</comment>
<evidence type="ECO:0000313" key="6">
    <source>
        <dbReference type="EMBL" id="OEH84403.1"/>
    </source>
</evidence>
<protein>
    <recommendedName>
        <fullName evidence="5">HTH lysR-type domain-containing protein</fullName>
    </recommendedName>
</protein>
<evidence type="ECO:0000256" key="3">
    <source>
        <dbReference type="ARBA" id="ARBA00023125"/>
    </source>
</evidence>
<dbReference type="Proteomes" id="UP000095255">
    <property type="component" value="Unassembled WGS sequence"/>
</dbReference>